<keyword evidence="6" id="KW-1185">Reference proteome</keyword>
<feature type="domain" description="Purine catabolism PurC-like" evidence="2">
    <location>
        <begin position="11"/>
        <end position="131"/>
    </location>
</feature>
<evidence type="ECO:0000259" key="2">
    <source>
        <dbReference type="Pfam" id="PF07905"/>
    </source>
</evidence>
<dbReference type="InterPro" id="IPR041522">
    <property type="entry name" value="CdaR_GGDEF"/>
</dbReference>
<dbReference type="InterPro" id="IPR025736">
    <property type="entry name" value="PucR_C-HTH_dom"/>
</dbReference>
<evidence type="ECO:0000313" key="5">
    <source>
        <dbReference type="EMBL" id="MEN1759018.1"/>
    </source>
</evidence>
<dbReference type="Gene3D" id="1.10.10.2840">
    <property type="entry name" value="PucR C-terminal helix-turn-helix domain"/>
    <property type="match status" value="1"/>
</dbReference>
<comment type="similarity">
    <text evidence="1">Belongs to the CdaR family.</text>
</comment>
<proteinExistence type="inferred from homology"/>
<dbReference type="InterPro" id="IPR012914">
    <property type="entry name" value="PucR_dom"/>
</dbReference>
<dbReference type="Pfam" id="PF13556">
    <property type="entry name" value="HTH_30"/>
    <property type="match status" value="1"/>
</dbReference>
<dbReference type="RefSeq" id="WP_343184400.1">
    <property type="nucleotide sequence ID" value="NZ_JBCITM010000001.1"/>
</dbReference>
<feature type="domain" description="CdaR GGDEF-like" evidence="4">
    <location>
        <begin position="307"/>
        <end position="434"/>
    </location>
</feature>
<accession>A0ABU9VPB5</accession>
<evidence type="ECO:0000256" key="1">
    <source>
        <dbReference type="ARBA" id="ARBA00006754"/>
    </source>
</evidence>
<protein>
    <submittedName>
        <fullName evidence="5">PucR family transcriptional regulator ligand-binding domain-containing protein</fullName>
    </submittedName>
</protein>
<dbReference type="InterPro" id="IPR042070">
    <property type="entry name" value="PucR_C-HTH_sf"/>
</dbReference>
<dbReference type="Pfam" id="PF07905">
    <property type="entry name" value="PucR"/>
    <property type="match status" value="1"/>
</dbReference>
<sequence>MRRQNGISIEDVMKMECMKKCRLIAGFGGIRNTVSKVNIMADPDVLEWVEAGELLLTTAYSFKQDDIGEQKQFVKKSAEMGLAGLGIKIQPYLKELHPEIIQLANTLNFPIIELHDAIPFSEIMTPIFQEIFNKQASLLKRIEKIHEQLMHVMLSGGDLKAIIGVVADNVRNPVLVKLESHDEWLTEWTAATPEMQEALAENARQFLKQAEQRGDRNRFSENMVTLMQQRIRRMVMPIVVKSRVTGYLMTWAVGTPLGGFDLSVLESASTTIALEVLRQLSVMDVENRYRTEFFEDLISMDDTRKKKAVEKASLFHLNPGDYYLMVVIKIDRTPEGLTDEVFQKMSWITQETDAYLRDTQLHALVISKTDSLNVIFTSAAEKLLNEQVATYSQQLLARKPKKLRDIGFRVGIGRCYRHLEQVDKSYTDAVKAIQHGPLIGETEVIYFEQLGIYKILCHPSLKEELERFYQAVLLPLVRYDEKKSTELVKTLEVYYQQGGNLRKTAEVLFTHYNTTLYRMESIQRITGMDLNHHKDRLNLEVALKVKKMLE</sequence>
<gene>
    <name evidence="5" type="ORF">AAIG11_00905</name>
</gene>
<dbReference type="Proteomes" id="UP001407405">
    <property type="component" value="Unassembled WGS sequence"/>
</dbReference>
<organism evidence="5 6">
    <name type="scientific">Anoxynatronum sibiricum</name>
    <dbReference type="NCBI Taxonomy" id="210623"/>
    <lineage>
        <taxon>Bacteria</taxon>
        <taxon>Bacillati</taxon>
        <taxon>Bacillota</taxon>
        <taxon>Clostridia</taxon>
        <taxon>Eubacteriales</taxon>
        <taxon>Clostridiaceae</taxon>
        <taxon>Anoxynatronum</taxon>
    </lineage>
</organism>
<dbReference type="PANTHER" id="PTHR33744">
    <property type="entry name" value="CARBOHYDRATE DIACID REGULATOR"/>
    <property type="match status" value="1"/>
</dbReference>
<evidence type="ECO:0000313" key="6">
    <source>
        <dbReference type="Proteomes" id="UP001407405"/>
    </source>
</evidence>
<dbReference type="InterPro" id="IPR051448">
    <property type="entry name" value="CdaR-like_regulators"/>
</dbReference>
<dbReference type="PANTHER" id="PTHR33744:SF1">
    <property type="entry name" value="DNA-BINDING TRANSCRIPTIONAL ACTIVATOR ADER"/>
    <property type="match status" value="1"/>
</dbReference>
<dbReference type="EMBL" id="JBCITM010000001">
    <property type="protein sequence ID" value="MEN1759018.1"/>
    <property type="molecule type" value="Genomic_DNA"/>
</dbReference>
<evidence type="ECO:0000259" key="4">
    <source>
        <dbReference type="Pfam" id="PF17853"/>
    </source>
</evidence>
<dbReference type="Pfam" id="PF17853">
    <property type="entry name" value="GGDEF_2"/>
    <property type="match status" value="1"/>
</dbReference>
<name>A0ABU9VPB5_9CLOT</name>
<reference evidence="5 6" key="1">
    <citation type="submission" date="2024-04" db="EMBL/GenBank/DDBJ databases">
        <title>Genome sequencing and metabolic network reconstruction of aminoacids and betaine degradation by Anoxynatronum sibiricum.</title>
        <authorList>
            <person name="Detkova E.N."/>
            <person name="Boltjanskaja Y.V."/>
            <person name="Mardanov A.V."/>
            <person name="Kevbrin V."/>
        </authorList>
    </citation>
    <scope>NUCLEOTIDE SEQUENCE [LARGE SCALE GENOMIC DNA]</scope>
    <source>
        <strain evidence="5 6">Z-7981</strain>
    </source>
</reference>
<comment type="caution">
    <text evidence="5">The sequence shown here is derived from an EMBL/GenBank/DDBJ whole genome shotgun (WGS) entry which is preliminary data.</text>
</comment>
<feature type="domain" description="PucR C-terminal helix-turn-helix" evidence="3">
    <location>
        <begin position="487"/>
        <end position="545"/>
    </location>
</feature>
<evidence type="ECO:0000259" key="3">
    <source>
        <dbReference type="Pfam" id="PF13556"/>
    </source>
</evidence>